<comment type="caution">
    <text evidence="12">The sequence shown here is derived from an EMBL/GenBank/DDBJ whole genome shotgun (WGS) entry which is preliminary data.</text>
</comment>
<dbReference type="EMBL" id="JAFCMP010000531">
    <property type="protein sequence ID" value="KAG5176900.1"/>
    <property type="molecule type" value="Genomic_DNA"/>
</dbReference>
<sequence>MAIRRRSSSSGLSMCGVVGICLADHHSNVASELYDALTVLQHRGQDAAGIATCHHTSGRLYLHKDKGLVRDALPPQTMLSLRGSYGVGHVRYPTAGCNTREEAQPFLMTMPTGFALAHNGHITNVASLRDQLSTSCHINTDSDSEVLSHLFARELAVHWPSLINSSGDGCGGGGVSCSADQAKTVIFDVVRRVMARVRGGYAAVITIKGLGVLAFRDPHGIRPICIGSRPGGGGTGKMDWAFASESAALAGIGFALKRDVKGGEAVFASSSGAISAQTCAAPRALSPCIFEYVYMARPDSVLDGVSVYQARAAMGRRLARKVTAAMAATPHMAIDVVVPVPETSRISALHLAQALGLPYEEGLTKNRYIGRTFIMPGQERHKTVRRKLSPVAHVLAGRRVLLVDDSIVRGTTSRQIIDMVRSAGATAVYFCSAAPPVRHPNVYGIDLPSTGELIAHALSVDEVAEAIGADGVIYQDLADLKAAVTGLNSVLQAFDASIFDGRYVTALPLETVMMAFCELQARNEVGPHKCHAAHNASNQQETGSSKTASQSQRLTAEVERVRCLMTAIQTRAEVRTELM</sequence>
<evidence type="ECO:0000256" key="10">
    <source>
        <dbReference type="PIRSR" id="PIRSR000485-2"/>
    </source>
</evidence>
<evidence type="ECO:0000256" key="3">
    <source>
        <dbReference type="ARBA" id="ARBA00011941"/>
    </source>
</evidence>
<dbReference type="PIRSF" id="PIRSF000485">
    <property type="entry name" value="Amd_phspho_trans"/>
    <property type="match status" value="1"/>
</dbReference>
<keyword evidence="13" id="KW-1185">Reference proteome</keyword>
<comment type="catalytic activity">
    <reaction evidence="8">
        <text>5-phospho-beta-D-ribosylamine + L-glutamate + diphosphate = 5-phospho-alpha-D-ribose 1-diphosphate + L-glutamine + H2O</text>
        <dbReference type="Rhea" id="RHEA:14905"/>
        <dbReference type="ChEBI" id="CHEBI:15377"/>
        <dbReference type="ChEBI" id="CHEBI:29985"/>
        <dbReference type="ChEBI" id="CHEBI:33019"/>
        <dbReference type="ChEBI" id="CHEBI:58017"/>
        <dbReference type="ChEBI" id="CHEBI:58359"/>
        <dbReference type="ChEBI" id="CHEBI:58681"/>
        <dbReference type="EC" id="2.4.2.14"/>
    </reaction>
</comment>
<keyword evidence="7" id="KW-0315">Glutamine amidotransferase</keyword>
<keyword evidence="10" id="KW-0460">Magnesium</keyword>
<keyword evidence="10" id="KW-0479">Metal-binding</keyword>
<feature type="binding site" evidence="10">
    <location>
        <position position="405"/>
    </location>
    <ligand>
        <name>Mg(2+)</name>
        <dbReference type="ChEBI" id="CHEBI:18420"/>
    </ligand>
</feature>
<dbReference type="CDD" id="cd06223">
    <property type="entry name" value="PRTases_typeI"/>
    <property type="match status" value="1"/>
</dbReference>
<name>A0A835YNQ4_9STRA</name>
<feature type="active site" description="Nucleophile" evidence="9">
    <location>
        <position position="15"/>
    </location>
</feature>
<dbReference type="GO" id="GO:0046872">
    <property type="term" value="F:metal ion binding"/>
    <property type="evidence" value="ECO:0007669"/>
    <property type="project" value="UniProtKB-KW"/>
</dbReference>
<protein>
    <recommendedName>
        <fullName evidence="3 8">Amidophosphoribosyltransferase</fullName>
        <shortName evidence="8">ATase</shortName>
        <ecNumber evidence="3 8">2.4.2.14</ecNumber>
    </recommendedName>
    <alternativeName>
        <fullName evidence="8">Glutamine phosphoribosylpyrophosphate amidotransferase</fullName>
    </alternativeName>
</protein>
<dbReference type="InterPro" id="IPR029055">
    <property type="entry name" value="Ntn_hydrolases_N"/>
</dbReference>
<dbReference type="Gene3D" id="3.40.50.2020">
    <property type="match status" value="1"/>
</dbReference>
<feature type="domain" description="Glutamine amidotransferase type-2" evidence="11">
    <location>
        <begin position="15"/>
        <end position="271"/>
    </location>
</feature>
<feature type="binding site" evidence="10">
    <location>
        <position position="343"/>
    </location>
    <ligand>
        <name>Mg(2+)</name>
        <dbReference type="ChEBI" id="CHEBI:18420"/>
    </ligand>
</feature>
<dbReference type="SUPFAM" id="SSF53271">
    <property type="entry name" value="PRTase-like"/>
    <property type="match status" value="1"/>
</dbReference>
<dbReference type="HAMAP" id="MF_01931">
    <property type="entry name" value="PurF"/>
    <property type="match status" value="1"/>
</dbReference>
<evidence type="ECO:0000259" key="11">
    <source>
        <dbReference type="PROSITE" id="PS51278"/>
    </source>
</evidence>
<dbReference type="GO" id="GO:0006189">
    <property type="term" value="P:'de novo' IMP biosynthetic process"/>
    <property type="evidence" value="ECO:0007669"/>
    <property type="project" value="UniProtKB-UniPathway"/>
</dbReference>
<dbReference type="InterPro" id="IPR000836">
    <property type="entry name" value="PRTase_dom"/>
</dbReference>
<dbReference type="SUPFAM" id="SSF56235">
    <property type="entry name" value="N-terminal nucleophile aminohydrolases (Ntn hydrolases)"/>
    <property type="match status" value="1"/>
</dbReference>
<dbReference type="EC" id="2.4.2.14" evidence="3 8"/>
<dbReference type="OrthoDB" id="191723at2759"/>
<evidence type="ECO:0000256" key="2">
    <source>
        <dbReference type="ARBA" id="ARBA00010138"/>
    </source>
</evidence>
<keyword evidence="5 8" id="KW-0808">Transferase</keyword>
<dbReference type="Pfam" id="PF00156">
    <property type="entry name" value="Pribosyltran"/>
    <property type="match status" value="1"/>
</dbReference>
<comment type="cofactor">
    <cofactor evidence="10">
        <name>Mg(2+)</name>
        <dbReference type="ChEBI" id="CHEBI:18420"/>
    </cofactor>
    <text evidence="10">Binds 1 Mg(2+) ion per subunit.</text>
</comment>
<feature type="binding site" evidence="10">
    <location>
        <position position="404"/>
    </location>
    <ligand>
        <name>Mg(2+)</name>
        <dbReference type="ChEBI" id="CHEBI:18420"/>
    </ligand>
</feature>
<evidence type="ECO:0000256" key="5">
    <source>
        <dbReference type="ARBA" id="ARBA00022679"/>
    </source>
</evidence>
<dbReference type="InterPro" id="IPR029057">
    <property type="entry name" value="PRTase-like"/>
</dbReference>
<dbReference type="UniPathway" id="UPA00074">
    <property type="reaction ID" value="UER00124"/>
</dbReference>
<evidence type="ECO:0000256" key="8">
    <source>
        <dbReference type="PIRNR" id="PIRNR000485"/>
    </source>
</evidence>
<dbReference type="NCBIfam" id="TIGR01134">
    <property type="entry name" value="purF"/>
    <property type="match status" value="1"/>
</dbReference>
<accession>A0A835YNQ4</accession>
<dbReference type="Gene3D" id="3.60.20.10">
    <property type="entry name" value="Glutamine Phosphoribosylpyrophosphate, subunit 1, domain 1"/>
    <property type="match status" value="1"/>
</dbReference>
<keyword evidence="6 8" id="KW-0658">Purine biosynthesis</keyword>
<evidence type="ECO:0000256" key="6">
    <source>
        <dbReference type="ARBA" id="ARBA00022755"/>
    </source>
</evidence>
<evidence type="ECO:0000256" key="7">
    <source>
        <dbReference type="ARBA" id="ARBA00022962"/>
    </source>
</evidence>
<evidence type="ECO:0000256" key="4">
    <source>
        <dbReference type="ARBA" id="ARBA00022676"/>
    </source>
</evidence>
<evidence type="ECO:0000256" key="9">
    <source>
        <dbReference type="PIRSR" id="PIRSR000485-1"/>
    </source>
</evidence>
<evidence type="ECO:0000313" key="13">
    <source>
        <dbReference type="Proteomes" id="UP000664859"/>
    </source>
</evidence>
<dbReference type="PANTHER" id="PTHR11907">
    <property type="entry name" value="AMIDOPHOSPHORIBOSYLTRANSFERASE"/>
    <property type="match status" value="1"/>
</dbReference>
<gene>
    <name evidence="12" type="ORF">JKP88DRAFT_333820</name>
</gene>
<dbReference type="AlphaFoldDB" id="A0A835YNQ4"/>
<evidence type="ECO:0000256" key="1">
    <source>
        <dbReference type="ARBA" id="ARBA00005209"/>
    </source>
</evidence>
<dbReference type="PROSITE" id="PS51278">
    <property type="entry name" value="GATASE_TYPE_2"/>
    <property type="match status" value="1"/>
</dbReference>
<dbReference type="InterPro" id="IPR017932">
    <property type="entry name" value="GATase_2_dom"/>
</dbReference>
<dbReference type="GO" id="GO:0009113">
    <property type="term" value="P:purine nucleobase biosynthetic process"/>
    <property type="evidence" value="ECO:0007669"/>
    <property type="project" value="InterPro"/>
</dbReference>
<reference evidence="12" key="1">
    <citation type="submission" date="2021-02" db="EMBL/GenBank/DDBJ databases">
        <title>First Annotated Genome of the Yellow-green Alga Tribonema minus.</title>
        <authorList>
            <person name="Mahan K.M."/>
        </authorList>
    </citation>
    <scope>NUCLEOTIDE SEQUENCE</scope>
    <source>
        <strain evidence="12">UTEX B ZZ1240</strain>
    </source>
</reference>
<dbReference type="GO" id="GO:0004044">
    <property type="term" value="F:amidophosphoribosyltransferase activity"/>
    <property type="evidence" value="ECO:0007669"/>
    <property type="project" value="UniProtKB-EC"/>
</dbReference>
<dbReference type="Pfam" id="PF13522">
    <property type="entry name" value="GATase_6"/>
    <property type="match status" value="1"/>
</dbReference>
<organism evidence="12 13">
    <name type="scientific">Tribonema minus</name>
    <dbReference type="NCBI Taxonomy" id="303371"/>
    <lineage>
        <taxon>Eukaryota</taxon>
        <taxon>Sar</taxon>
        <taxon>Stramenopiles</taxon>
        <taxon>Ochrophyta</taxon>
        <taxon>PX clade</taxon>
        <taxon>Xanthophyceae</taxon>
        <taxon>Tribonematales</taxon>
        <taxon>Tribonemataceae</taxon>
        <taxon>Tribonema</taxon>
    </lineage>
</organism>
<evidence type="ECO:0000313" key="12">
    <source>
        <dbReference type="EMBL" id="KAG5176900.1"/>
    </source>
</evidence>
<dbReference type="Proteomes" id="UP000664859">
    <property type="component" value="Unassembled WGS sequence"/>
</dbReference>
<proteinExistence type="inferred from homology"/>
<comment type="similarity">
    <text evidence="2 8">In the C-terminal section; belongs to the purine/pyrimidine phosphoribosyltransferase family.</text>
</comment>
<keyword evidence="4 8" id="KW-0328">Glycosyltransferase</keyword>
<dbReference type="InterPro" id="IPR005854">
    <property type="entry name" value="PurF"/>
</dbReference>
<comment type="pathway">
    <text evidence="1 8">Purine metabolism; IMP biosynthesis via de novo pathway; N(1)-(5-phospho-D-ribosyl)glycinamide from 5-phospho-alpha-D-ribose 1-diphosphate: step 1/2.</text>
</comment>